<dbReference type="InterPro" id="IPR005021">
    <property type="entry name" value="Terminase_largesu-like"/>
</dbReference>
<evidence type="ECO:0000259" key="1">
    <source>
        <dbReference type="Pfam" id="PF03354"/>
    </source>
</evidence>
<dbReference type="STRING" id="588581.Cpap_1275"/>
<dbReference type="OrthoDB" id="9760250at2"/>
<dbReference type="InterPro" id="IPR046461">
    <property type="entry name" value="TerL_ATPase"/>
</dbReference>
<evidence type="ECO:0000313" key="4">
    <source>
        <dbReference type="Proteomes" id="UP000003860"/>
    </source>
</evidence>
<dbReference type="Gene3D" id="3.40.50.300">
    <property type="entry name" value="P-loop containing nucleotide triphosphate hydrolases"/>
    <property type="match status" value="1"/>
</dbReference>
<gene>
    <name evidence="3" type="ORF">Cpap_1275</name>
</gene>
<feature type="domain" description="Terminase large subunit-like ATPase" evidence="1">
    <location>
        <begin position="86"/>
        <end position="264"/>
    </location>
</feature>
<dbReference type="PANTHER" id="PTHR41287">
    <property type="match status" value="1"/>
</dbReference>
<proteinExistence type="predicted"/>
<dbReference type="GO" id="GO:0004519">
    <property type="term" value="F:endonuclease activity"/>
    <property type="evidence" value="ECO:0007669"/>
    <property type="project" value="InterPro"/>
</dbReference>
<dbReference type="PANTHER" id="PTHR41287:SF1">
    <property type="entry name" value="PROTEIN YMFN"/>
    <property type="match status" value="1"/>
</dbReference>
<evidence type="ECO:0000259" key="2">
    <source>
        <dbReference type="Pfam" id="PF20441"/>
    </source>
</evidence>
<name>F1TFK4_9FIRM</name>
<dbReference type="Pfam" id="PF20441">
    <property type="entry name" value="TerL_nuclease"/>
    <property type="match status" value="1"/>
</dbReference>
<evidence type="ECO:0000313" key="3">
    <source>
        <dbReference type="EMBL" id="EGD46736.1"/>
    </source>
</evidence>
<dbReference type="AlphaFoldDB" id="F1TFK4"/>
<dbReference type="RefSeq" id="WP_004620721.1">
    <property type="nucleotide sequence ID" value="NZ_ACXX02000011.1"/>
</dbReference>
<reference evidence="3" key="1">
    <citation type="submission" date="2009-07" db="EMBL/GenBank/DDBJ databases">
        <authorList>
            <consortium name="US DOE Joint Genome Institute (JGI-PGF)"/>
            <person name="Lucas S."/>
            <person name="Copeland A."/>
            <person name="Lapidus A."/>
            <person name="Glavina del Rio T."/>
            <person name="Tice H."/>
            <person name="Bruce D."/>
            <person name="Goodwin L."/>
            <person name="Pitluck S."/>
            <person name="Larimer F."/>
            <person name="Land M.L."/>
            <person name="Mouttaki H."/>
            <person name="He Z."/>
            <person name="Zhou J."/>
            <person name="Hemme C.L."/>
        </authorList>
    </citation>
    <scope>NUCLEOTIDE SEQUENCE</scope>
    <source>
        <strain evidence="3">DSM 2782</strain>
    </source>
</reference>
<keyword evidence="4" id="KW-1185">Reference proteome</keyword>
<reference evidence="3" key="2">
    <citation type="submission" date="2011-01" db="EMBL/GenBank/DDBJ databases">
        <title>The Non-contiguous Finished genome of Clostridium papyrosolvens.</title>
        <authorList>
            <person name="Lucas S."/>
            <person name="Copeland A."/>
            <person name="Lapidus A."/>
            <person name="Cheng J.-F."/>
            <person name="Goodwin L."/>
            <person name="Pitluck S."/>
            <person name="Misra M."/>
            <person name="Chertkov O."/>
            <person name="Detter J.C."/>
            <person name="Han C."/>
            <person name="Tapia R."/>
            <person name="Land M."/>
            <person name="Hauser L."/>
            <person name="Kyrpides N."/>
            <person name="Ivanova N."/>
            <person name="Pagani I."/>
            <person name="Mouttaki H."/>
            <person name="He Z."/>
            <person name="Zhou J."/>
            <person name="Hemme C.L."/>
            <person name="Woyke T."/>
        </authorList>
    </citation>
    <scope>NUCLEOTIDE SEQUENCE [LARGE SCALE GENOMIC DNA]</scope>
    <source>
        <strain evidence="3">DSM 2782</strain>
    </source>
</reference>
<protein>
    <submittedName>
        <fullName evidence="3">Terminase</fullName>
    </submittedName>
</protein>
<feature type="domain" description="Terminase large subunit-like endonuclease" evidence="2">
    <location>
        <begin position="432"/>
        <end position="588"/>
    </location>
</feature>
<organism evidence="3 4">
    <name type="scientific">Ruminiclostridium papyrosolvens DSM 2782</name>
    <dbReference type="NCBI Taxonomy" id="588581"/>
    <lineage>
        <taxon>Bacteria</taxon>
        <taxon>Bacillati</taxon>
        <taxon>Bacillota</taxon>
        <taxon>Clostridia</taxon>
        <taxon>Eubacteriales</taxon>
        <taxon>Oscillospiraceae</taxon>
        <taxon>Ruminiclostridium</taxon>
    </lineage>
</organism>
<comment type="caution">
    <text evidence="3">The sequence shown here is derived from an EMBL/GenBank/DDBJ whole genome shotgun (WGS) entry which is preliminary data.</text>
</comment>
<dbReference type="eggNOG" id="COG4626">
    <property type="taxonomic scope" value="Bacteria"/>
</dbReference>
<dbReference type="InterPro" id="IPR046462">
    <property type="entry name" value="TerL_nuclease"/>
</dbReference>
<accession>F1TFK4</accession>
<dbReference type="EMBL" id="ACXX02000011">
    <property type="protein sequence ID" value="EGD46736.1"/>
    <property type="molecule type" value="Genomic_DNA"/>
</dbReference>
<sequence length="602" mass="69251">MADSKVSNFDIVMEYARSITSYKKIACKEQIQGCQRFLKDLGNPLYDFRTDDAEFVIELIENTFVHMQGEKLDGTPLRGTPFLLEPFHKFIVYNILGFYHKGTKRRRFKEAFIFIPRKNIKTSFAAALAWALGILERRSGSKVYIVAAALKQSLESFNFINFNLEQMGEKENFRVIDNNQEHSISGDLDDGSLFIQALAANPDSQDSLNCNIGIADEIHAYKTPKQYNIIKEAMKAYTNKLMIGITTAGDSMTSFCYQKLQYCKKILDKTVTDEQYFVFICKADEKENGDVDYTNPVIHEMANPAYGVSIRPDDILNDSLQAMNDPQLRKDFFAKSLNVFTAALRAYFNIDEFRKSDTACEAKLNIKSEWKLDKKIEFLKNLPIEWYGGADLSKLHDLTAAALYGSYMTGRMIKITNEKGEVIEVPEEIDIIISHSWFPIVAAAQKADEDSIPLFGWKDDGWLDMSNSATVNHAEIVNWFKKMRNMGFKIKQVGHDRKFCREYFIGMKKANFNIIDQPQYFYKKSEGFRRIEQKAKDGNLYYLSSQAYEYCVQNVRAIEKTDDMVQYEKVEDSQRIDIFDASVFACVRKLEALEKGKLSGWF</sequence>
<dbReference type="Proteomes" id="UP000003860">
    <property type="component" value="Unassembled WGS sequence"/>
</dbReference>
<dbReference type="Pfam" id="PF03354">
    <property type="entry name" value="TerL_ATPase"/>
    <property type="match status" value="1"/>
</dbReference>
<dbReference type="InterPro" id="IPR027417">
    <property type="entry name" value="P-loop_NTPase"/>
</dbReference>